<dbReference type="EMBL" id="JAVFKN010000023">
    <property type="protein sequence ID" value="MDQ5769944.1"/>
    <property type="molecule type" value="Genomic_DNA"/>
</dbReference>
<name>A0AA51R3W2_9GAMM</name>
<dbReference type="Pfam" id="PF13362">
    <property type="entry name" value="Toprim_3"/>
    <property type="match status" value="1"/>
</dbReference>
<evidence type="ECO:0000313" key="4">
    <source>
        <dbReference type="Proteomes" id="UP001223336"/>
    </source>
</evidence>
<accession>A0AA51R3W2</accession>
<evidence type="ECO:0000313" key="2">
    <source>
        <dbReference type="EMBL" id="MDQ5769944.1"/>
    </source>
</evidence>
<dbReference type="CDD" id="cd01029">
    <property type="entry name" value="TOPRIM_primases"/>
    <property type="match status" value="1"/>
</dbReference>
<dbReference type="EMBL" id="CP133217">
    <property type="protein sequence ID" value="WML86031.1"/>
    <property type="molecule type" value="Genomic_DNA"/>
</dbReference>
<dbReference type="Proteomes" id="UP001223336">
    <property type="component" value="Unassembled WGS sequence"/>
</dbReference>
<gene>
    <name evidence="2" type="ORF">RCC75_15490</name>
    <name evidence="3" type="ORF">RCG00_17240</name>
</gene>
<feature type="domain" description="Toprim" evidence="1">
    <location>
        <begin position="268"/>
        <end position="365"/>
    </location>
</feature>
<dbReference type="AlphaFoldDB" id="A0AA51R3W2"/>
<proteinExistence type="predicted"/>
<keyword evidence="4" id="KW-1185">Reference proteome</keyword>
<dbReference type="RefSeq" id="WP_308135741.1">
    <property type="nucleotide sequence ID" value="NZ_CP133217.1"/>
</dbReference>
<sequence length="379" mass="41333">MMTLQQHMMQTIGRVIANPLINGMWHSGKPSCDGKGADKIRYTGQILPTGRLLVRYLDHKQGDDIYTYQEGAELVRISGIVGAITEKAVILEGAGNWFPLAKIEVLTGNLSKGDSVTLSVPAWLAEGHGEYLEPEEYRRKREEAQAKADAAAQQAERDRAALLAILQTVITESVPASHDHPYTAKKLILSIGARQATKRYQIAPETAESRAQYITPSDLLIPAYDHTGALQGIQQITESGFKLMRGTFKDGLLWIGGGLTTGETPNRLYIAEGWATGVAVHIRTRNPVILAFATSNLMSAGKWARDRYPDSEIIFAVDNDLESNIKVAGQTVNNPGKYYATKAATATNAAVITPPTAGDWNDWHTAQIQGEKKPDKQAA</sequence>
<reference evidence="3 4" key="1">
    <citation type="submission" date="2023-08" db="EMBL/GenBank/DDBJ databases">
        <title>New molecular markers tilS and rpoB for phylogenetic and monitoring studies of the genus Thiothrix biodiversity.</title>
        <authorList>
            <person name="Ravin N.V."/>
            <person name="Smolyakov D."/>
            <person name="Markov N.D."/>
            <person name="Beletsky A.V."/>
            <person name="Mardanov A.V."/>
            <person name="Rudenko T.S."/>
            <person name="Grabovich M.Y."/>
        </authorList>
    </citation>
    <scope>NUCLEOTIDE SEQUENCE</scope>
    <source>
        <strain evidence="3">DNT52</strain>
        <strain evidence="2 4">H33</strain>
    </source>
</reference>
<organism evidence="3">
    <name type="scientific">Thiothrix subterranea</name>
    <dbReference type="NCBI Taxonomy" id="2735563"/>
    <lineage>
        <taxon>Bacteria</taxon>
        <taxon>Pseudomonadati</taxon>
        <taxon>Pseudomonadota</taxon>
        <taxon>Gammaproteobacteria</taxon>
        <taxon>Thiotrichales</taxon>
        <taxon>Thiotrichaceae</taxon>
        <taxon>Thiothrix</taxon>
    </lineage>
</organism>
<dbReference type="InterPro" id="IPR034154">
    <property type="entry name" value="TOPRIM_DnaG/twinkle"/>
</dbReference>
<evidence type="ECO:0000313" key="3">
    <source>
        <dbReference type="EMBL" id="WML86031.1"/>
    </source>
</evidence>
<protein>
    <submittedName>
        <fullName evidence="3">Toprim domain-containing protein</fullName>
    </submittedName>
</protein>
<dbReference type="InterPro" id="IPR006171">
    <property type="entry name" value="TOPRIM_dom"/>
</dbReference>
<evidence type="ECO:0000259" key="1">
    <source>
        <dbReference type="Pfam" id="PF13362"/>
    </source>
</evidence>
<dbReference type="Proteomes" id="UP001229862">
    <property type="component" value="Chromosome"/>
</dbReference>